<dbReference type="PANTHER" id="PTHR43420">
    <property type="entry name" value="ACETYLTRANSFERASE"/>
    <property type="match status" value="1"/>
</dbReference>
<evidence type="ECO:0000256" key="1">
    <source>
        <dbReference type="ARBA" id="ARBA00005395"/>
    </source>
</evidence>
<dbReference type="EMBL" id="JBGFTR010000008">
    <property type="protein sequence ID" value="MFH7565095.1"/>
    <property type="molecule type" value="Genomic_DNA"/>
</dbReference>
<feature type="active site" description="Proton donor" evidence="5">
    <location>
        <position position="116"/>
    </location>
</feature>
<comment type="function">
    <text evidence="5 6">Acetylates the N-terminal alanine of ribosomal protein bS18.</text>
</comment>
<keyword evidence="8" id="KW-0689">Ribosomal protein</keyword>
<dbReference type="CDD" id="cd04301">
    <property type="entry name" value="NAT_SF"/>
    <property type="match status" value="1"/>
</dbReference>
<dbReference type="SUPFAM" id="SSF55729">
    <property type="entry name" value="Acyl-CoA N-acyltransferases (Nat)"/>
    <property type="match status" value="1"/>
</dbReference>
<name>A0ABW7P1E6_9GAMM</name>
<dbReference type="InterPro" id="IPR000182">
    <property type="entry name" value="GNAT_dom"/>
</dbReference>
<accession>A0ABW7P1E6</accession>
<keyword evidence="8" id="KW-0687">Ribonucleoprotein</keyword>
<comment type="caution">
    <text evidence="8">The sequence shown here is derived from an EMBL/GenBank/DDBJ whole genome shotgun (WGS) entry which is preliminary data.</text>
</comment>
<dbReference type="InterPro" id="IPR050680">
    <property type="entry name" value="YpeA/RimI_acetyltransf"/>
</dbReference>
<organism evidence="8 9">
    <name type="scientific">Oceanimonas smirnovii</name>
    <dbReference type="NCBI Taxonomy" id="264574"/>
    <lineage>
        <taxon>Bacteria</taxon>
        <taxon>Pseudomonadati</taxon>
        <taxon>Pseudomonadota</taxon>
        <taxon>Gammaproteobacteria</taxon>
        <taxon>Aeromonadales</taxon>
        <taxon>Aeromonadaceae</taxon>
        <taxon>Oceanimonas</taxon>
    </lineage>
</organism>
<dbReference type="GO" id="GO:0005840">
    <property type="term" value="C:ribosome"/>
    <property type="evidence" value="ECO:0007669"/>
    <property type="project" value="UniProtKB-KW"/>
</dbReference>
<comment type="caution">
    <text evidence="5">Lacks conserved residue(s) required for the propagation of feature annotation.</text>
</comment>
<evidence type="ECO:0000256" key="6">
    <source>
        <dbReference type="RuleBase" id="RU363094"/>
    </source>
</evidence>
<evidence type="ECO:0000256" key="4">
    <source>
        <dbReference type="ARBA" id="ARBA00023315"/>
    </source>
</evidence>
<dbReference type="PANTHER" id="PTHR43420:SF51">
    <property type="entry name" value="PEPTIDYL-LYSINE N-ACETYLTRANSFERASE YIAC"/>
    <property type="match status" value="1"/>
</dbReference>
<evidence type="ECO:0000256" key="2">
    <source>
        <dbReference type="ARBA" id="ARBA00022490"/>
    </source>
</evidence>
<evidence type="ECO:0000259" key="7">
    <source>
        <dbReference type="PROSITE" id="PS51186"/>
    </source>
</evidence>
<evidence type="ECO:0000256" key="5">
    <source>
        <dbReference type="HAMAP-Rule" id="MF_02210"/>
    </source>
</evidence>
<dbReference type="HAMAP" id="MF_02210">
    <property type="entry name" value="RimI"/>
    <property type="match status" value="1"/>
</dbReference>
<keyword evidence="2 5" id="KW-0963">Cytoplasm</keyword>
<keyword evidence="3 5" id="KW-0808">Transferase</keyword>
<evidence type="ECO:0000313" key="9">
    <source>
        <dbReference type="Proteomes" id="UP001610706"/>
    </source>
</evidence>
<comment type="catalytic activity">
    <reaction evidence="5 6">
        <text>N-terminal L-alanyl-[ribosomal protein bS18] + acetyl-CoA = N-terminal N(alpha)-acetyl-L-alanyl-[ribosomal protein bS18] + CoA + H(+)</text>
        <dbReference type="Rhea" id="RHEA:43756"/>
        <dbReference type="Rhea" id="RHEA-COMP:10676"/>
        <dbReference type="Rhea" id="RHEA-COMP:10677"/>
        <dbReference type="ChEBI" id="CHEBI:15378"/>
        <dbReference type="ChEBI" id="CHEBI:57287"/>
        <dbReference type="ChEBI" id="CHEBI:57288"/>
        <dbReference type="ChEBI" id="CHEBI:64718"/>
        <dbReference type="ChEBI" id="CHEBI:83683"/>
        <dbReference type="EC" id="2.3.1.266"/>
    </reaction>
</comment>
<dbReference type="RefSeq" id="WP_019935212.1">
    <property type="nucleotide sequence ID" value="NZ_CP166302.1"/>
</dbReference>
<proteinExistence type="inferred from homology"/>
<dbReference type="NCBIfam" id="TIGR01575">
    <property type="entry name" value="rimI"/>
    <property type="match status" value="1"/>
</dbReference>
<reference evidence="8 9" key="1">
    <citation type="submission" date="2024-08" db="EMBL/GenBank/DDBJ databases">
        <title>Oceanimonas smirnovii Genome sequencing and assembly.</title>
        <authorList>
            <person name="Tang B."/>
        </authorList>
    </citation>
    <scope>NUCLEOTIDE SEQUENCE [LARGE SCALE GENOMIC DNA]</scope>
    <source>
        <strain evidence="8 9">OS2020-119</strain>
    </source>
</reference>
<sequence length="147" mass="16736">MQPEYRALTPADLDAMVAVELAAHQHPWSRSLLAGAFDARYFTGSFWYQQQLLGYFIADRVLDETTLMNICISPEWQGKGLGRLLLQHYLADARKLGLYYYWLEVRASNQAAIGLYQSCGYRETGRRRGYYPAGSGTEDAVMMQKHG</sequence>
<dbReference type="Proteomes" id="UP001610706">
    <property type="component" value="Unassembled WGS sequence"/>
</dbReference>
<comment type="subcellular location">
    <subcellularLocation>
        <location evidence="5 6">Cytoplasm</location>
    </subcellularLocation>
</comment>
<dbReference type="InterPro" id="IPR043690">
    <property type="entry name" value="RimI"/>
</dbReference>
<keyword evidence="4 5" id="KW-0012">Acyltransferase</keyword>
<gene>
    <name evidence="5 8" type="primary">rimI</name>
    <name evidence="8" type="ORF">AB9R89_07130</name>
</gene>
<feature type="binding site" evidence="5">
    <location>
        <position position="109"/>
    </location>
    <ligand>
        <name>acetyl-CoA</name>
        <dbReference type="ChEBI" id="CHEBI:57288"/>
    </ligand>
</feature>
<dbReference type="GO" id="GO:0008999">
    <property type="term" value="F:protein-N-terminal-alanine acetyltransferase activity"/>
    <property type="evidence" value="ECO:0007669"/>
    <property type="project" value="UniProtKB-EC"/>
</dbReference>
<dbReference type="Pfam" id="PF00583">
    <property type="entry name" value="Acetyltransf_1"/>
    <property type="match status" value="1"/>
</dbReference>
<keyword evidence="9" id="KW-1185">Reference proteome</keyword>
<dbReference type="InterPro" id="IPR016181">
    <property type="entry name" value="Acyl_CoA_acyltransferase"/>
</dbReference>
<dbReference type="EC" id="2.3.1.266" evidence="5 6"/>
<protein>
    <recommendedName>
        <fullName evidence="5 6">[Ribosomal protein bS18]-alanine N-acetyltransferase</fullName>
        <ecNumber evidence="5 6">2.3.1.266</ecNumber>
    </recommendedName>
</protein>
<feature type="domain" description="N-acetyltransferase" evidence="7">
    <location>
        <begin position="3"/>
        <end position="147"/>
    </location>
</feature>
<dbReference type="InterPro" id="IPR006464">
    <property type="entry name" value="AcTrfase_RimI/Ard1"/>
</dbReference>
<comment type="similarity">
    <text evidence="1 5 6">Belongs to the acetyltransferase family. RimI subfamily.</text>
</comment>
<dbReference type="PROSITE" id="PS51186">
    <property type="entry name" value="GNAT"/>
    <property type="match status" value="1"/>
</dbReference>
<feature type="active site" description="Proton acceptor" evidence="5">
    <location>
        <position position="104"/>
    </location>
</feature>
<evidence type="ECO:0000256" key="3">
    <source>
        <dbReference type="ARBA" id="ARBA00022679"/>
    </source>
</evidence>
<dbReference type="Gene3D" id="3.40.630.30">
    <property type="match status" value="1"/>
</dbReference>
<evidence type="ECO:0000313" key="8">
    <source>
        <dbReference type="EMBL" id="MFH7565095.1"/>
    </source>
</evidence>